<organism evidence="2 3">
    <name type="scientific">Laceyella tengchongensis</name>
    <dbReference type="NCBI Taxonomy" id="574699"/>
    <lineage>
        <taxon>Bacteria</taxon>
        <taxon>Bacillati</taxon>
        <taxon>Bacillota</taxon>
        <taxon>Bacilli</taxon>
        <taxon>Bacillales</taxon>
        <taxon>Thermoactinomycetaceae</taxon>
        <taxon>Laceyella</taxon>
    </lineage>
</organism>
<dbReference type="RefSeq" id="WP_102992889.1">
    <property type="nucleotide sequence ID" value="NZ_FXTU01000002.1"/>
</dbReference>
<feature type="domain" description="Core" evidence="1">
    <location>
        <begin position="1"/>
        <end position="102"/>
    </location>
</feature>
<dbReference type="SUPFAM" id="SSF89360">
    <property type="entry name" value="HesB-like domain"/>
    <property type="match status" value="1"/>
</dbReference>
<dbReference type="Gene3D" id="2.60.300.12">
    <property type="entry name" value="HesB-like domain"/>
    <property type="match status" value="1"/>
</dbReference>
<reference evidence="2" key="1">
    <citation type="submission" date="2017-05" db="EMBL/GenBank/DDBJ databases">
        <authorList>
            <person name="Varghese N."/>
            <person name="Submissions S."/>
        </authorList>
    </citation>
    <scope>NUCLEOTIDE SEQUENCE</scope>
    <source>
        <strain evidence="2">DSM 45262</strain>
    </source>
</reference>
<dbReference type="InterPro" id="IPR000361">
    <property type="entry name" value="ATAP_core_dom"/>
</dbReference>
<evidence type="ECO:0000259" key="1">
    <source>
        <dbReference type="Pfam" id="PF01521"/>
    </source>
</evidence>
<dbReference type="AlphaFoldDB" id="A0AA45WLI3"/>
<comment type="caution">
    <text evidence="2">The sequence shown here is derived from an EMBL/GenBank/DDBJ whole genome shotgun (WGS) entry which is preliminary data.</text>
</comment>
<dbReference type="EMBL" id="FXTU01000002">
    <property type="protein sequence ID" value="SMP11369.1"/>
    <property type="molecule type" value="Genomic_DNA"/>
</dbReference>
<evidence type="ECO:0000313" key="3">
    <source>
        <dbReference type="Proteomes" id="UP001157946"/>
    </source>
</evidence>
<protein>
    <submittedName>
        <fullName evidence="2">Fe-S cluster assembly iron-binding protein IscA</fullName>
    </submittedName>
</protein>
<evidence type="ECO:0000313" key="2">
    <source>
        <dbReference type="EMBL" id="SMP11369.1"/>
    </source>
</evidence>
<sequence>MHIEISAGALSRLLEAKPTEEAALRVAAITEGCGCGADVVFEMNWDYVKPDDLVVAVSPALRMVLDRESAQFFGADLAVDWHDRNQAYVLKNKEQIFSNRLLLY</sequence>
<gene>
    <name evidence="2" type="ORF">SAMN06265361_102258</name>
</gene>
<dbReference type="Proteomes" id="UP001157946">
    <property type="component" value="Unassembled WGS sequence"/>
</dbReference>
<keyword evidence="3" id="KW-1185">Reference proteome</keyword>
<proteinExistence type="predicted"/>
<accession>A0AA45WLI3</accession>
<name>A0AA45WLI3_9BACL</name>
<dbReference type="Pfam" id="PF01521">
    <property type="entry name" value="Fe-S_biosyn"/>
    <property type="match status" value="1"/>
</dbReference>
<dbReference type="InterPro" id="IPR035903">
    <property type="entry name" value="HesB-like_dom_sf"/>
</dbReference>